<protein>
    <submittedName>
        <fullName evidence="1">Uncharacterized protein</fullName>
    </submittedName>
</protein>
<accession>K2PGM9</accession>
<dbReference type="eggNOG" id="COG3816">
    <property type="taxonomic scope" value="Bacteria"/>
</dbReference>
<gene>
    <name evidence="1" type="ORF">QWE_08211</name>
</gene>
<organism evidence="1 2">
    <name type="scientific">Agrobacterium albertimagni AOL15</name>
    <dbReference type="NCBI Taxonomy" id="1156935"/>
    <lineage>
        <taxon>Bacteria</taxon>
        <taxon>Pseudomonadati</taxon>
        <taxon>Pseudomonadota</taxon>
        <taxon>Alphaproteobacteria</taxon>
        <taxon>Hyphomicrobiales</taxon>
        <taxon>Rhizobiaceae</taxon>
        <taxon>Rhizobium/Agrobacterium group</taxon>
        <taxon>Agrobacterium</taxon>
    </lineage>
</organism>
<proteinExistence type="predicted"/>
<name>K2PGM9_9HYPH</name>
<evidence type="ECO:0000313" key="1">
    <source>
        <dbReference type="EMBL" id="EKF60063.1"/>
    </source>
</evidence>
<keyword evidence="2" id="KW-1185">Reference proteome</keyword>
<dbReference type="EMBL" id="ALJF01000006">
    <property type="protein sequence ID" value="EKF60063.1"/>
    <property type="molecule type" value="Genomic_DNA"/>
</dbReference>
<comment type="caution">
    <text evidence="1">The sequence shown here is derived from an EMBL/GenBank/DDBJ whole genome shotgun (WGS) entry which is preliminary data.</text>
</comment>
<sequence length="41" mass="4628">MYDLVEQGEVVEIEGKAMFAVRSRGATFPIMPADELDRLSR</sequence>
<dbReference type="AlphaFoldDB" id="K2PGM9"/>
<evidence type="ECO:0000313" key="2">
    <source>
        <dbReference type="Proteomes" id="UP000007123"/>
    </source>
</evidence>
<dbReference type="PATRIC" id="fig|1156935.5.peg.1652"/>
<dbReference type="Proteomes" id="UP000007123">
    <property type="component" value="Unassembled WGS sequence"/>
</dbReference>
<reference evidence="1 2" key="1">
    <citation type="journal article" date="2012" name="J. Bacteriol.">
        <title>Draft Genome Sequence of Agrobacterium albertimagni Strain AOL15.</title>
        <authorList>
            <person name="Trimble W.L."/>
            <person name="Phung le T."/>
            <person name="Meyer F."/>
            <person name="Gilbert J.A."/>
            <person name="Silver S."/>
        </authorList>
    </citation>
    <scope>NUCLEOTIDE SEQUENCE [LARGE SCALE GENOMIC DNA]</scope>
    <source>
        <strain evidence="1 2">AOL15</strain>
    </source>
</reference>